<feature type="transmembrane region" description="Helical" evidence="1">
    <location>
        <begin position="7"/>
        <end position="33"/>
    </location>
</feature>
<organism evidence="2 3">
    <name type="scientific">Yoonia algicola</name>
    <dbReference type="NCBI Taxonomy" id="3137368"/>
    <lineage>
        <taxon>Bacteria</taxon>
        <taxon>Pseudomonadati</taxon>
        <taxon>Pseudomonadota</taxon>
        <taxon>Alphaproteobacteria</taxon>
        <taxon>Rhodobacterales</taxon>
        <taxon>Paracoccaceae</taxon>
        <taxon>Yoonia</taxon>
    </lineage>
</organism>
<reference evidence="2 3" key="1">
    <citation type="submission" date="2024-04" db="EMBL/GenBank/DDBJ databases">
        <title>Phylogenomic analyses of a clade within the roseobacter group suggest taxonomic reassignments of species of the genera Aestuariivita, Citreicella, Loktanella, Nautella, Pelagibaca, Ruegeria, Thalassobius, Thiobacimonas and Tropicibacter, and the proposal o.</title>
        <authorList>
            <person name="Jeon C.O."/>
        </authorList>
    </citation>
    <scope>NUCLEOTIDE SEQUENCE [LARGE SCALE GENOMIC DNA]</scope>
    <source>
        <strain evidence="2 3">G8-12</strain>
    </source>
</reference>
<evidence type="ECO:0000256" key="1">
    <source>
        <dbReference type="SAM" id="Phobius"/>
    </source>
</evidence>
<name>A0AAN0M4B1_9RHOB</name>
<keyword evidence="1" id="KW-0812">Transmembrane</keyword>
<proteinExistence type="predicted"/>
<protein>
    <submittedName>
        <fullName evidence="2">Uncharacterized protein</fullName>
    </submittedName>
</protein>
<dbReference type="RefSeq" id="WP_342071221.1">
    <property type="nucleotide sequence ID" value="NZ_CP151762.1"/>
</dbReference>
<evidence type="ECO:0000313" key="3">
    <source>
        <dbReference type="Proteomes" id="UP001451782"/>
    </source>
</evidence>
<keyword evidence="1" id="KW-1133">Transmembrane helix</keyword>
<dbReference type="Proteomes" id="UP001451782">
    <property type="component" value="Chromosome"/>
</dbReference>
<dbReference type="KEGG" id="yag:AABB28_06210"/>
<accession>A0AAN0M4B1</accession>
<keyword evidence="1" id="KW-0472">Membrane</keyword>
<gene>
    <name evidence="2" type="ORF">AABB28_06210</name>
</gene>
<keyword evidence="3" id="KW-1185">Reference proteome</keyword>
<feature type="transmembrane region" description="Helical" evidence="1">
    <location>
        <begin position="39"/>
        <end position="61"/>
    </location>
</feature>
<evidence type="ECO:0000313" key="2">
    <source>
        <dbReference type="EMBL" id="WZU64866.1"/>
    </source>
</evidence>
<sequence length="97" mass="10956">MSVHLPFLALFFAASLWIWSLPILPFLVLLGLLMVQWPVASFVPVIILGLGGCFFVAPWFFRWYFISVGLMLGGAKMASSKRTDIEKRLALQSAHWD</sequence>
<dbReference type="EMBL" id="CP151762">
    <property type="protein sequence ID" value="WZU64866.1"/>
    <property type="molecule type" value="Genomic_DNA"/>
</dbReference>
<dbReference type="AlphaFoldDB" id="A0AAN0M4B1"/>